<evidence type="ECO:0000313" key="2">
    <source>
        <dbReference type="EMBL" id="MES1918647.1"/>
    </source>
</evidence>
<sequence>MVAFCRYFAIFVFSKIFTNSETSDKSEILRVNDVFDRVFVINLSLRQDRMFMIQKSLERLNITFERIEAINGNTKHYSNLYDNLKWAFSQYSSPASLGLARTMLRTLRIAKGRGYRRILWLEDDAIFHKDFLSQFDRSMKKIPEDWSVVQFGSTFLKMSHIKKHDGYFTARKPIEGAFAVGIDERAFDDMIRLLELDMGVIDSKVISGACLKRRHHCYYILPFIVVADVRTSDINPRRIKYSPFSRIGKTRQRNSYENERYLVKMGDFYFPDDVCSISLILFIDPALDLQSVSSIMRWSVGQTYKMAEYIFLDFGLSASQKKAVTKFFDNSERFFVVDITEATEMGELYYRTGGKIVFATDGKDLANSEFVEDNIEILCTTIKRSERIKKRITFCDDKIKDFSIFDNTFKFARKQ</sequence>
<evidence type="ECO:0000259" key="1">
    <source>
        <dbReference type="Pfam" id="PF01755"/>
    </source>
</evidence>
<feature type="domain" description="Glycosyl transferase family 25" evidence="1">
    <location>
        <begin position="37"/>
        <end position="83"/>
    </location>
</feature>
<proteinExistence type="predicted"/>
<gene>
    <name evidence="2" type="ORF">MHBO_000586</name>
</gene>
<dbReference type="Proteomes" id="UP001439008">
    <property type="component" value="Unassembled WGS sequence"/>
</dbReference>
<dbReference type="InterPro" id="IPR002654">
    <property type="entry name" value="Glyco_trans_25"/>
</dbReference>
<reference evidence="2 3" key="1">
    <citation type="journal article" date="2024" name="BMC Biol.">
        <title>Comparative genomics of Ascetosporea gives new insight into the evolutionary basis for animal parasitism in Rhizaria.</title>
        <authorList>
            <person name="Hiltunen Thoren M."/>
            <person name="Onut-Brannstrom I."/>
            <person name="Alfjorden A."/>
            <person name="Peckova H."/>
            <person name="Swords F."/>
            <person name="Hooper C."/>
            <person name="Holzer A.S."/>
            <person name="Bass D."/>
            <person name="Burki F."/>
        </authorList>
    </citation>
    <scope>NUCLEOTIDE SEQUENCE [LARGE SCALE GENOMIC DNA]</scope>
    <source>
        <strain evidence="2">20-A016</strain>
    </source>
</reference>
<comment type="caution">
    <text evidence="2">The sequence shown here is derived from an EMBL/GenBank/DDBJ whole genome shotgun (WGS) entry which is preliminary data.</text>
</comment>
<accession>A0ABV2AG76</accession>
<dbReference type="EMBL" id="JBDODL010000100">
    <property type="protein sequence ID" value="MES1918647.1"/>
    <property type="molecule type" value="Genomic_DNA"/>
</dbReference>
<dbReference type="Pfam" id="PF01755">
    <property type="entry name" value="Glyco_transf_25"/>
    <property type="match status" value="1"/>
</dbReference>
<organism evidence="2 3">
    <name type="scientific">Bonamia ostreae</name>
    <dbReference type="NCBI Taxonomy" id="126728"/>
    <lineage>
        <taxon>Eukaryota</taxon>
        <taxon>Sar</taxon>
        <taxon>Rhizaria</taxon>
        <taxon>Endomyxa</taxon>
        <taxon>Ascetosporea</taxon>
        <taxon>Haplosporida</taxon>
        <taxon>Bonamia</taxon>
    </lineage>
</organism>
<evidence type="ECO:0000313" key="3">
    <source>
        <dbReference type="Proteomes" id="UP001439008"/>
    </source>
</evidence>
<keyword evidence="3" id="KW-1185">Reference proteome</keyword>
<protein>
    <recommendedName>
        <fullName evidence="1">Glycosyl transferase family 25 domain-containing protein</fullName>
    </recommendedName>
</protein>
<name>A0ABV2AG76_9EUKA</name>